<dbReference type="EMBL" id="GGFL01013052">
    <property type="protein sequence ID" value="MBW77230.1"/>
    <property type="molecule type" value="Transcribed_RNA"/>
</dbReference>
<protein>
    <recommendedName>
        <fullName evidence="4">Secreted protein</fullName>
    </recommendedName>
</protein>
<evidence type="ECO:0000256" key="2">
    <source>
        <dbReference type="SAM" id="SignalP"/>
    </source>
</evidence>
<dbReference type="AlphaFoldDB" id="A0A2M4DI36"/>
<keyword evidence="1" id="KW-0472">Membrane</keyword>
<feature type="transmembrane region" description="Helical" evidence="1">
    <location>
        <begin position="45"/>
        <end position="65"/>
    </location>
</feature>
<proteinExistence type="predicted"/>
<evidence type="ECO:0000313" key="3">
    <source>
        <dbReference type="EMBL" id="MBW77230.1"/>
    </source>
</evidence>
<organism evidence="3">
    <name type="scientific">Anopheles darlingi</name>
    <name type="common">Mosquito</name>
    <dbReference type="NCBI Taxonomy" id="43151"/>
    <lineage>
        <taxon>Eukaryota</taxon>
        <taxon>Metazoa</taxon>
        <taxon>Ecdysozoa</taxon>
        <taxon>Arthropoda</taxon>
        <taxon>Hexapoda</taxon>
        <taxon>Insecta</taxon>
        <taxon>Pterygota</taxon>
        <taxon>Neoptera</taxon>
        <taxon>Endopterygota</taxon>
        <taxon>Diptera</taxon>
        <taxon>Nematocera</taxon>
        <taxon>Culicoidea</taxon>
        <taxon>Culicidae</taxon>
        <taxon>Anophelinae</taxon>
        <taxon>Anopheles</taxon>
    </lineage>
</organism>
<keyword evidence="1" id="KW-1133">Transmembrane helix</keyword>
<feature type="signal peptide" evidence="2">
    <location>
        <begin position="1"/>
        <end position="15"/>
    </location>
</feature>
<keyword evidence="1" id="KW-0812">Transmembrane</keyword>
<sequence>MAILKLSLLLQQAFALKMVKRLISHSIVFMALTERILNHFDKVHEMYVCGCFLILLKFIIIFKIYHPIVDL</sequence>
<accession>A0A2M4DI36</accession>
<reference evidence="3" key="1">
    <citation type="submission" date="2018-01" db="EMBL/GenBank/DDBJ databases">
        <title>An insight into the sialome of Amazonian anophelines.</title>
        <authorList>
            <person name="Ribeiro J.M."/>
            <person name="Scarpassa V."/>
            <person name="Calvo E."/>
        </authorList>
    </citation>
    <scope>NUCLEOTIDE SEQUENCE</scope>
</reference>
<feature type="chain" id="PRO_5014695249" description="Secreted protein" evidence="2">
    <location>
        <begin position="16"/>
        <end position="71"/>
    </location>
</feature>
<keyword evidence="2" id="KW-0732">Signal</keyword>
<evidence type="ECO:0008006" key="4">
    <source>
        <dbReference type="Google" id="ProtNLM"/>
    </source>
</evidence>
<name>A0A2M4DI36_ANODA</name>
<evidence type="ECO:0000256" key="1">
    <source>
        <dbReference type="SAM" id="Phobius"/>
    </source>
</evidence>